<proteinExistence type="predicted"/>
<dbReference type="Gene3D" id="3.50.4.10">
    <property type="entry name" value="Hepatocyte Growth Factor"/>
    <property type="match status" value="1"/>
</dbReference>
<dbReference type="Proteomes" id="UP000749559">
    <property type="component" value="Unassembled WGS sequence"/>
</dbReference>
<keyword evidence="4" id="KW-1185">Reference proteome</keyword>
<protein>
    <recommendedName>
        <fullName evidence="2">Apple domain-containing protein</fullName>
    </recommendedName>
</protein>
<dbReference type="AlphaFoldDB" id="A0A8S4N309"/>
<dbReference type="SUPFAM" id="SSF57414">
    <property type="entry name" value="Hairpin loop containing domain-like"/>
    <property type="match status" value="2"/>
</dbReference>
<dbReference type="InterPro" id="IPR003609">
    <property type="entry name" value="Pan_app"/>
</dbReference>
<accession>A0A8S4N309</accession>
<dbReference type="Pfam" id="PF00024">
    <property type="entry name" value="PAN_1"/>
    <property type="match status" value="1"/>
</dbReference>
<evidence type="ECO:0000259" key="2">
    <source>
        <dbReference type="PROSITE" id="PS50948"/>
    </source>
</evidence>
<evidence type="ECO:0000313" key="3">
    <source>
        <dbReference type="EMBL" id="CAH1775214.1"/>
    </source>
</evidence>
<feature type="domain" description="Apple" evidence="2">
    <location>
        <begin position="141"/>
        <end position="215"/>
    </location>
</feature>
<comment type="caution">
    <text evidence="3">The sequence shown here is derived from an EMBL/GenBank/DDBJ whole genome shotgun (WGS) entry which is preliminary data.</text>
</comment>
<name>A0A8S4N309_OWEFU</name>
<dbReference type="PROSITE" id="PS50948">
    <property type="entry name" value="PAN"/>
    <property type="match status" value="1"/>
</dbReference>
<dbReference type="EMBL" id="CAIIXF020000001">
    <property type="protein sequence ID" value="CAH1775214.1"/>
    <property type="molecule type" value="Genomic_DNA"/>
</dbReference>
<feature type="signal peptide" evidence="1">
    <location>
        <begin position="1"/>
        <end position="20"/>
    </location>
</feature>
<feature type="chain" id="PRO_5035877777" description="Apple domain-containing protein" evidence="1">
    <location>
        <begin position="21"/>
        <end position="296"/>
    </location>
</feature>
<gene>
    <name evidence="3" type="ORF">OFUS_LOCUS2545</name>
</gene>
<reference evidence="3" key="1">
    <citation type="submission" date="2022-03" db="EMBL/GenBank/DDBJ databases">
        <authorList>
            <person name="Martin C."/>
        </authorList>
    </citation>
    <scope>NUCLEOTIDE SEQUENCE</scope>
</reference>
<dbReference type="SMART" id="SM00473">
    <property type="entry name" value="PAN_AP"/>
    <property type="match status" value="2"/>
</dbReference>
<keyword evidence="1" id="KW-0732">Signal</keyword>
<sequence>MIPSLCFNFAFLVFGKACFASGLQQSFRGLTEGHAYFETKIGVKLVEHKIVTEHARTKQRCAIACLRYVNCLSFNFDSVNHVCELSDSNGNISPGEITSTPGGGWSYSHIYGDVDDDTTTTETPVITTESTTEATTIKTDCTSYERHPNHAMASPGRQFDFYGIATEDSCFQLCLDETGFRCIASNYEFGNNYCQIVGYDVIAQNNYDSHSQRICGSGPGCFVVQNDRGSPSASNQYRALGGSYFNTYQQAAEYCQGLCVSEEWCLVSDVRSNACYLFMSSPQSNSIKHVRVRKCW</sequence>
<organism evidence="3 4">
    <name type="scientific">Owenia fusiformis</name>
    <name type="common">Polychaete worm</name>
    <dbReference type="NCBI Taxonomy" id="6347"/>
    <lineage>
        <taxon>Eukaryota</taxon>
        <taxon>Metazoa</taxon>
        <taxon>Spiralia</taxon>
        <taxon>Lophotrochozoa</taxon>
        <taxon>Annelida</taxon>
        <taxon>Polychaeta</taxon>
        <taxon>Sedentaria</taxon>
        <taxon>Canalipalpata</taxon>
        <taxon>Sabellida</taxon>
        <taxon>Oweniida</taxon>
        <taxon>Oweniidae</taxon>
        <taxon>Owenia</taxon>
    </lineage>
</organism>
<evidence type="ECO:0000313" key="4">
    <source>
        <dbReference type="Proteomes" id="UP000749559"/>
    </source>
</evidence>
<evidence type="ECO:0000256" key="1">
    <source>
        <dbReference type="SAM" id="SignalP"/>
    </source>
</evidence>
<dbReference type="OrthoDB" id="6149066at2759"/>